<feature type="compositionally biased region" description="Low complexity" evidence="6">
    <location>
        <begin position="409"/>
        <end position="434"/>
    </location>
</feature>
<dbReference type="InterPro" id="IPR000209">
    <property type="entry name" value="Peptidase_S8/S53_dom"/>
</dbReference>
<dbReference type="Gene3D" id="3.40.50.200">
    <property type="entry name" value="Peptidase S8/S53 domain"/>
    <property type="match status" value="1"/>
</dbReference>
<dbReference type="InterPro" id="IPR050131">
    <property type="entry name" value="Peptidase_S8_subtilisin-like"/>
</dbReference>
<evidence type="ECO:0000256" key="7">
    <source>
        <dbReference type="SAM" id="Phobius"/>
    </source>
</evidence>
<feature type="active site" description="Charge relay system" evidence="5">
    <location>
        <position position="104"/>
    </location>
</feature>
<feature type="transmembrane region" description="Helical" evidence="7">
    <location>
        <begin position="372"/>
        <end position="394"/>
    </location>
</feature>
<feature type="region of interest" description="Disordered" evidence="6">
    <location>
        <begin position="399"/>
        <end position="445"/>
    </location>
</feature>
<evidence type="ECO:0000256" key="3">
    <source>
        <dbReference type="ARBA" id="ARBA00022801"/>
    </source>
</evidence>
<evidence type="ECO:0000256" key="5">
    <source>
        <dbReference type="PROSITE-ProRule" id="PRU01240"/>
    </source>
</evidence>
<feature type="region of interest" description="Disordered" evidence="6">
    <location>
        <begin position="346"/>
        <end position="368"/>
    </location>
</feature>
<evidence type="ECO:0000256" key="6">
    <source>
        <dbReference type="SAM" id="MobiDB-lite"/>
    </source>
</evidence>
<gene>
    <name evidence="9" type="ORF">ACFFNX_07260</name>
</gene>
<evidence type="ECO:0000313" key="10">
    <source>
        <dbReference type="Proteomes" id="UP001589627"/>
    </source>
</evidence>
<sequence>MVDSALRRTRGLLAVTAALVLTVLSASPAGALTPRHRADEWWFAPWAISDIWKITRGAGVTVAVLDSGVNARLPELAGAVLPGGDTTGQGTDGRTDFDKKNDGHGTAMAALIVGQGGGNSGFAGVAPEARLLPVRVSHSTGTTDAAQVISEGIRYATDHGAKVINISVAADADQEIDECPGLVKSAIANAIQHDVVIVAAAGDEGDAANAPEYPASCPGVLAVGAIDKYAQPWKNTQRQSYVTVAAPGVRVGWVGQSGKYYPNGWGSSQASALTAGGVALIRSANPRMPAREVVQRISATAKDVGEPGKDSATGYGVIRIYHAMMKNEYPVAANAPNPVFERFDASQARDGGRSAPASTPLAASGKQGGAGWGTPILVALLAIVVIFVVVFFGLRARRRSRRPGPPSSGDPAPDATPHRPASSAGHPSPHSGRPQFLPPDETKGR</sequence>
<dbReference type="PROSITE" id="PS51892">
    <property type="entry name" value="SUBTILASE"/>
    <property type="match status" value="1"/>
</dbReference>
<evidence type="ECO:0000256" key="4">
    <source>
        <dbReference type="ARBA" id="ARBA00022825"/>
    </source>
</evidence>
<dbReference type="InterPro" id="IPR036852">
    <property type="entry name" value="Peptidase_S8/S53_dom_sf"/>
</dbReference>
<dbReference type="PANTHER" id="PTHR43806:SF11">
    <property type="entry name" value="CEREVISIN-RELATED"/>
    <property type="match status" value="1"/>
</dbReference>
<evidence type="ECO:0000259" key="8">
    <source>
        <dbReference type="Pfam" id="PF00082"/>
    </source>
</evidence>
<organism evidence="9 10">
    <name type="scientific">Actinoallomurus acaciae</name>
    <dbReference type="NCBI Taxonomy" id="502577"/>
    <lineage>
        <taxon>Bacteria</taxon>
        <taxon>Bacillati</taxon>
        <taxon>Actinomycetota</taxon>
        <taxon>Actinomycetes</taxon>
        <taxon>Streptosporangiales</taxon>
        <taxon>Thermomonosporaceae</taxon>
        <taxon>Actinoallomurus</taxon>
    </lineage>
</organism>
<comment type="caution">
    <text evidence="9">The sequence shown here is derived from an EMBL/GenBank/DDBJ whole genome shotgun (WGS) entry which is preliminary data.</text>
</comment>
<evidence type="ECO:0000256" key="1">
    <source>
        <dbReference type="ARBA" id="ARBA00011073"/>
    </source>
</evidence>
<keyword evidence="7" id="KW-1133">Transmembrane helix</keyword>
<name>A0ABV5YAD2_9ACTN</name>
<dbReference type="RefSeq" id="WP_378197160.1">
    <property type="nucleotide sequence ID" value="NZ_JBHLZP010000034.1"/>
</dbReference>
<comment type="similarity">
    <text evidence="1 5">Belongs to the peptidase S8 family.</text>
</comment>
<feature type="active site" description="Charge relay system" evidence="5">
    <location>
        <position position="268"/>
    </location>
</feature>
<evidence type="ECO:0000256" key="2">
    <source>
        <dbReference type="ARBA" id="ARBA00022670"/>
    </source>
</evidence>
<dbReference type="InterPro" id="IPR015500">
    <property type="entry name" value="Peptidase_S8_subtilisin-rel"/>
</dbReference>
<keyword evidence="7" id="KW-0472">Membrane</keyword>
<dbReference type="Proteomes" id="UP001589627">
    <property type="component" value="Unassembled WGS sequence"/>
</dbReference>
<reference evidence="9 10" key="1">
    <citation type="submission" date="2024-09" db="EMBL/GenBank/DDBJ databases">
        <authorList>
            <person name="Sun Q."/>
            <person name="Mori K."/>
        </authorList>
    </citation>
    <scope>NUCLEOTIDE SEQUENCE [LARGE SCALE GENOMIC DNA]</scope>
    <source>
        <strain evidence="9 10">TBRC 0563</strain>
    </source>
</reference>
<proteinExistence type="inferred from homology"/>
<accession>A0ABV5YAD2</accession>
<dbReference type="EMBL" id="JBHLZP010000034">
    <property type="protein sequence ID" value="MFB9831985.1"/>
    <property type="molecule type" value="Genomic_DNA"/>
</dbReference>
<keyword evidence="10" id="KW-1185">Reference proteome</keyword>
<keyword evidence="2 5" id="KW-0645">Protease</keyword>
<dbReference type="PANTHER" id="PTHR43806">
    <property type="entry name" value="PEPTIDASE S8"/>
    <property type="match status" value="1"/>
</dbReference>
<feature type="active site" description="Charge relay system" evidence="5">
    <location>
        <position position="66"/>
    </location>
</feature>
<keyword evidence="4 5" id="KW-0720">Serine protease</keyword>
<keyword evidence="7" id="KW-0812">Transmembrane</keyword>
<feature type="domain" description="Peptidase S8/S53" evidence="8">
    <location>
        <begin position="57"/>
        <end position="316"/>
    </location>
</feature>
<protein>
    <submittedName>
        <fullName evidence="9">S8 family serine peptidase</fullName>
    </submittedName>
</protein>
<evidence type="ECO:0000313" key="9">
    <source>
        <dbReference type="EMBL" id="MFB9831985.1"/>
    </source>
</evidence>
<dbReference type="Pfam" id="PF00082">
    <property type="entry name" value="Peptidase_S8"/>
    <property type="match status" value="1"/>
</dbReference>
<dbReference type="PRINTS" id="PR00723">
    <property type="entry name" value="SUBTILISIN"/>
</dbReference>
<keyword evidence="3 5" id="KW-0378">Hydrolase</keyword>
<dbReference type="SUPFAM" id="SSF52743">
    <property type="entry name" value="Subtilisin-like"/>
    <property type="match status" value="1"/>
</dbReference>